<dbReference type="PANTHER" id="PTHR34322">
    <property type="entry name" value="TRANSPOSASE, Y1_TNP DOMAIN-CONTAINING"/>
    <property type="match status" value="1"/>
</dbReference>
<proteinExistence type="predicted"/>
<dbReference type="GO" id="GO:0004803">
    <property type="term" value="F:transposase activity"/>
    <property type="evidence" value="ECO:0007669"/>
    <property type="project" value="InterPro"/>
</dbReference>
<dbReference type="GO" id="GO:0043565">
    <property type="term" value="F:sequence-specific DNA binding"/>
    <property type="evidence" value="ECO:0007669"/>
    <property type="project" value="InterPro"/>
</dbReference>
<dbReference type="AlphaFoldDB" id="A0A351U498"/>
<accession>A0A351U498</accession>
<sequence length="334" mass="37867">MPRKGRIDAPGALHHIIVRGIERGVIFKDRTDRDRFIQRLSSILVGTATQCYAWALIPNHFHLLLKTGMAPIGRVMQKLLTGYAVSYNRRHTRSGHLFRNRYKSILCQEEPYLLELVRYIHLNPIRAGIVADMNALDRFAYCGHSVLIGRRQNDWQNTNEVLGLFSPDLDTARTGYREFVAKGLLMGHRSDLTGGGLIRSSGGWEQVIAKRRDKAFQKSDERMLGDHEFVSQVLAGAKEQVEWKYSLNARGIDLAAVISRVGEVLHCDRRDIFAPGKVKNRVHARSLFCYWAVRELGTSQAELSRQLKLSPAAITQSVKRGEALVKERGYSFGR</sequence>
<dbReference type="InterPro" id="IPR002686">
    <property type="entry name" value="Transposase_17"/>
</dbReference>
<dbReference type="Gene3D" id="3.30.70.1290">
    <property type="entry name" value="Transposase IS200-like"/>
    <property type="match status" value="1"/>
</dbReference>
<evidence type="ECO:0000313" key="3">
    <source>
        <dbReference type="Proteomes" id="UP000777265"/>
    </source>
</evidence>
<dbReference type="InterPro" id="IPR010921">
    <property type="entry name" value="Trp_repressor/repl_initiator"/>
</dbReference>
<evidence type="ECO:0000313" key="2">
    <source>
        <dbReference type="EMBL" id="NLW34462.1"/>
    </source>
</evidence>
<dbReference type="Proteomes" id="UP000777265">
    <property type="component" value="Unassembled WGS sequence"/>
</dbReference>
<dbReference type="SUPFAM" id="SSF48295">
    <property type="entry name" value="TrpR-like"/>
    <property type="match status" value="1"/>
</dbReference>
<evidence type="ECO:0000259" key="1">
    <source>
        <dbReference type="SMART" id="SM01321"/>
    </source>
</evidence>
<reference evidence="2" key="2">
    <citation type="submission" date="2020-01" db="EMBL/GenBank/DDBJ databases">
        <authorList>
            <person name="Campanaro S."/>
        </authorList>
    </citation>
    <scope>NUCLEOTIDE SEQUENCE</scope>
    <source>
        <strain evidence="2">AS06rmzACSIP_7</strain>
    </source>
</reference>
<dbReference type="Gene3D" id="1.10.1750.10">
    <property type="match status" value="1"/>
</dbReference>
<reference evidence="2" key="1">
    <citation type="journal article" date="2020" name="Biotechnol. Biofuels">
        <title>New insights from the biogas microbiome by comprehensive genome-resolved metagenomics of nearly 1600 species originating from multiple anaerobic digesters.</title>
        <authorList>
            <person name="Campanaro S."/>
            <person name="Treu L."/>
            <person name="Rodriguez-R L.M."/>
            <person name="Kovalovszki A."/>
            <person name="Ziels R.M."/>
            <person name="Maus I."/>
            <person name="Zhu X."/>
            <person name="Kougias P.G."/>
            <person name="Basile A."/>
            <person name="Luo G."/>
            <person name="Schluter A."/>
            <person name="Konstantinidis K.T."/>
            <person name="Angelidaki I."/>
        </authorList>
    </citation>
    <scope>NUCLEOTIDE SEQUENCE</scope>
    <source>
        <strain evidence="2">AS06rmzACSIP_7</strain>
    </source>
</reference>
<comment type="caution">
    <text evidence="2">The sequence shown here is derived from an EMBL/GenBank/DDBJ whole genome shotgun (WGS) entry which is preliminary data.</text>
</comment>
<dbReference type="InterPro" id="IPR036515">
    <property type="entry name" value="Transposase_17_sf"/>
</dbReference>
<gene>
    <name evidence="2" type="ORF">GXY80_03120</name>
</gene>
<dbReference type="SUPFAM" id="SSF143422">
    <property type="entry name" value="Transposase IS200-like"/>
    <property type="match status" value="1"/>
</dbReference>
<dbReference type="STRING" id="909663.GCA_000512235_00546"/>
<protein>
    <submittedName>
        <fullName evidence="2">Transposase</fullName>
    </submittedName>
</protein>
<feature type="domain" description="Transposase IS200-like" evidence="1">
    <location>
        <begin position="9"/>
        <end position="123"/>
    </location>
</feature>
<dbReference type="GO" id="GO:0006313">
    <property type="term" value="P:DNA transposition"/>
    <property type="evidence" value="ECO:0007669"/>
    <property type="project" value="InterPro"/>
</dbReference>
<dbReference type="EMBL" id="JAAYEE010000054">
    <property type="protein sequence ID" value="NLW34462.1"/>
    <property type="molecule type" value="Genomic_DNA"/>
</dbReference>
<dbReference type="SMART" id="SM01321">
    <property type="entry name" value="Y1_Tnp"/>
    <property type="match status" value="1"/>
</dbReference>
<dbReference type="Pfam" id="PF01797">
    <property type="entry name" value="Y1_Tnp"/>
    <property type="match status" value="1"/>
</dbReference>
<name>A0A351U498_9BACT</name>
<dbReference type="PANTHER" id="PTHR34322:SF2">
    <property type="entry name" value="TRANSPOSASE IS200-LIKE DOMAIN-CONTAINING PROTEIN"/>
    <property type="match status" value="1"/>
</dbReference>
<organism evidence="2 3">
    <name type="scientific">Syntrophorhabdus aromaticivorans</name>
    <dbReference type="NCBI Taxonomy" id="328301"/>
    <lineage>
        <taxon>Bacteria</taxon>
        <taxon>Pseudomonadati</taxon>
        <taxon>Thermodesulfobacteriota</taxon>
        <taxon>Syntrophorhabdia</taxon>
        <taxon>Syntrophorhabdales</taxon>
        <taxon>Syntrophorhabdaceae</taxon>
        <taxon>Syntrophorhabdus</taxon>
    </lineage>
</organism>